<proteinExistence type="predicted"/>
<evidence type="ECO:0000313" key="2">
    <source>
        <dbReference type="Proteomes" id="UP000630864"/>
    </source>
</evidence>
<comment type="caution">
    <text evidence="1">The sequence shown here is derived from an EMBL/GenBank/DDBJ whole genome shotgun (WGS) entry which is preliminary data.</text>
</comment>
<sequence length="62" mass="6291">MDRLLLRCECLGSGRNASTLELQLGDPAAQLALTHVEGSGCLGATVTLVKHQAGSLTLEGGG</sequence>
<reference evidence="1" key="1">
    <citation type="submission" date="2020-09" db="EMBL/GenBank/DDBJ databases">
        <title>Pseudomonas syringae pv. eriobotryae genome sequence causing loquat canker disease.</title>
        <authorList>
            <person name="Fukuda S."/>
            <person name="Tashiro H."/>
            <person name="Nagano Y."/>
        </authorList>
    </citation>
    <scope>NUCLEOTIDE SEQUENCE</scope>
    <source>
        <strain evidence="1">AM001</strain>
    </source>
</reference>
<dbReference type="Proteomes" id="UP000630864">
    <property type="component" value="Unassembled WGS sequence"/>
</dbReference>
<name>A0A9P3AHD2_PSEA0</name>
<protein>
    <submittedName>
        <fullName evidence="1">Uncharacterized protein</fullName>
    </submittedName>
</protein>
<accession>A0A9P3AHD2</accession>
<gene>
    <name evidence="1" type="ORF">PSE10A_44780</name>
</gene>
<evidence type="ECO:0000313" key="1">
    <source>
        <dbReference type="EMBL" id="GFZ61967.1"/>
    </source>
</evidence>
<organism evidence="1 2">
    <name type="scientific">Pseudomonas amygdali pv. eriobotryae</name>
    <dbReference type="NCBI Taxonomy" id="129137"/>
    <lineage>
        <taxon>Bacteria</taxon>
        <taxon>Pseudomonadati</taxon>
        <taxon>Pseudomonadota</taxon>
        <taxon>Gammaproteobacteria</taxon>
        <taxon>Pseudomonadales</taxon>
        <taxon>Pseudomonadaceae</taxon>
        <taxon>Pseudomonas</taxon>
        <taxon>Pseudomonas amygdali</taxon>
    </lineage>
</organism>
<dbReference type="EMBL" id="BMZW01000032">
    <property type="protein sequence ID" value="GFZ61967.1"/>
    <property type="molecule type" value="Genomic_DNA"/>
</dbReference>
<dbReference type="AlphaFoldDB" id="A0A9P3AHD2"/>